<dbReference type="GO" id="GO:0019216">
    <property type="term" value="P:regulation of lipid metabolic process"/>
    <property type="evidence" value="ECO:0007669"/>
    <property type="project" value="TreeGrafter"/>
</dbReference>
<protein>
    <recommendedName>
        <fullName evidence="6">OPA3-like protein</fullName>
    </recommendedName>
</protein>
<feature type="compositionally biased region" description="Polar residues" evidence="3">
    <location>
        <begin position="216"/>
        <end position="238"/>
    </location>
</feature>
<evidence type="ECO:0000313" key="4">
    <source>
        <dbReference type="EMBL" id="KAH8032510.1"/>
    </source>
</evidence>
<dbReference type="Proteomes" id="UP000821866">
    <property type="component" value="Chromosome 3"/>
</dbReference>
<dbReference type="GO" id="GO:0005739">
    <property type="term" value="C:mitochondrion"/>
    <property type="evidence" value="ECO:0007669"/>
    <property type="project" value="TreeGrafter"/>
</dbReference>
<dbReference type="Pfam" id="PF07047">
    <property type="entry name" value="OPA3"/>
    <property type="match status" value="1"/>
</dbReference>
<dbReference type="PANTHER" id="PTHR12499">
    <property type="entry name" value="OPTIC ATROPHY 3 PROTEIN OPA3"/>
    <property type="match status" value="1"/>
</dbReference>
<evidence type="ECO:0008006" key="6">
    <source>
        <dbReference type="Google" id="ProtNLM"/>
    </source>
</evidence>
<sequence length="262" mass="28515">MAEADDSEQVLPSATPLVGDGPSGRRTPTSSSILRARLVWHERRHIIMVVAAFPIAKLAALAFRQLSKPLANRIKQGAKNSPFFRTYVCMPPAQLYHWVEVNVKMRILNLGKPTEVPPLNEAMAIELGAELLGEMIIFAAAAATLIAEYMRQARNERLRENAKEEKHLCLECEVKDLRLRVEHHEAQIKHLTRLAGTFVVAPPPPAAEEGAKSKLAGSTETKASGNTEPVKASSANSIESNTTVVGRALNDATTSLLGKTLS</sequence>
<feature type="region of interest" description="Disordered" evidence="3">
    <location>
        <begin position="1"/>
        <end position="29"/>
    </location>
</feature>
<dbReference type="EMBL" id="JABSTU010000005">
    <property type="protein sequence ID" value="KAH8032510.1"/>
    <property type="molecule type" value="Genomic_DNA"/>
</dbReference>
<evidence type="ECO:0000313" key="5">
    <source>
        <dbReference type="Proteomes" id="UP000821866"/>
    </source>
</evidence>
<dbReference type="VEuPathDB" id="VectorBase:LOC119163360"/>
<feature type="region of interest" description="Disordered" evidence="3">
    <location>
        <begin position="202"/>
        <end position="238"/>
    </location>
</feature>
<comment type="similarity">
    <text evidence="1">Belongs to the OPA3 family.</text>
</comment>
<dbReference type="InterPro" id="IPR010754">
    <property type="entry name" value="OPA3-like"/>
</dbReference>
<organism evidence="4 5">
    <name type="scientific">Rhipicephalus microplus</name>
    <name type="common">Cattle tick</name>
    <name type="synonym">Boophilus microplus</name>
    <dbReference type="NCBI Taxonomy" id="6941"/>
    <lineage>
        <taxon>Eukaryota</taxon>
        <taxon>Metazoa</taxon>
        <taxon>Ecdysozoa</taxon>
        <taxon>Arthropoda</taxon>
        <taxon>Chelicerata</taxon>
        <taxon>Arachnida</taxon>
        <taxon>Acari</taxon>
        <taxon>Parasitiformes</taxon>
        <taxon>Ixodida</taxon>
        <taxon>Ixodoidea</taxon>
        <taxon>Ixodidae</taxon>
        <taxon>Rhipicephalinae</taxon>
        <taxon>Rhipicephalus</taxon>
        <taxon>Boophilus</taxon>
    </lineage>
</organism>
<dbReference type="AlphaFoldDB" id="A0A9J6EDQ5"/>
<dbReference type="PANTHER" id="PTHR12499:SF0">
    <property type="entry name" value="OPTIC ATROPHY 3 PROTEIN"/>
    <property type="match status" value="1"/>
</dbReference>
<evidence type="ECO:0000256" key="2">
    <source>
        <dbReference type="ARBA" id="ARBA00023054"/>
    </source>
</evidence>
<evidence type="ECO:0000256" key="3">
    <source>
        <dbReference type="SAM" id="MobiDB-lite"/>
    </source>
</evidence>
<reference evidence="4" key="1">
    <citation type="journal article" date="2020" name="Cell">
        <title>Large-Scale Comparative Analyses of Tick Genomes Elucidate Their Genetic Diversity and Vector Capacities.</title>
        <authorList>
            <consortium name="Tick Genome and Microbiome Consortium (TIGMIC)"/>
            <person name="Jia N."/>
            <person name="Wang J."/>
            <person name="Shi W."/>
            <person name="Du L."/>
            <person name="Sun Y."/>
            <person name="Zhan W."/>
            <person name="Jiang J.F."/>
            <person name="Wang Q."/>
            <person name="Zhang B."/>
            <person name="Ji P."/>
            <person name="Bell-Sakyi L."/>
            <person name="Cui X.M."/>
            <person name="Yuan T.T."/>
            <person name="Jiang B.G."/>
            <person name="Yang W.F."/>
            <person name="Lam T.T."/>
            <person name="Chang Q.C."/>
            <person name="Ding S.J."/>
            <person name="Wang X.J."/>
            <person name="Zhu J.G."/>
            <person name="Ruan X.D."/>
            <person name="Zhao L."/>
            <person name="Wei J.T."/>
            <person name="Ye R.Z."/>
            <person name="Que T.C."/>
            <person name="Du C.H."/>
            <person name="Zhou Y.H."/>
            <person name="Cheng J.X."/>
            <person name="Dai P.F."/>
            <person name="Guo W.B."/>
            <person name="Han X.H."/>
            <person name="Huang E.J."/>
            <person name="Li L.F."/>
            <person name="Wei W."/>
            <person name="Gao Y.C."/>
            <person name="Liu J.Z."/>
            <person name="Shao H.Z."/>
            <person name="Wang X."/>
            <person name="Wang C.C."/>
            <person name="Yang T.C."/>
            <person name="Huo Q.B."/>
            <person name="Li W."/>
            <person name="Chen H.Y."/>
            <person name="Chen S.E."/>
            <person name="Zhou L.G."/>
            <person name="Ni X.B."/>
            <person name="Tian J.H."/>
            <person name="Sheng Y."/>
            <person name="Liu T."/>
            <person name="Pan Y.S."/>
            <person name="Xia L.Y."/>
            <person name="Li J."/>
            <person name="Zhao F."/>
            <person name="Cao W.C."/>
        </authorList>
    </citation>
    <scope>NUCLEOTIDE SEQUENCE</scope>
    <source>
        <strain evidence="4">Rmic-2018</strain>
    </source>
</reference>
<comment type="caution">
    <text evidence="4">The sequence shown here is derived from an EMBL/GenBank/DDBJ whole genome shotgun (WGS) entry which is preliminary data.</text>
</comment>
<reference evidence="4" key="2">
    <citation type="submission" date="2021-09" db="EMBL/GenBank/DDBJ databases">
        <authorList>
            <person name="Jia N."/>
            <person name="Wang J."/>
            <person name="Shi W."/>
            <person name="Du L."/>
            <person name="Sun Y."/>
            <person name="Zhan W."/>
            <person name="Jiang J."/>
            <person name="Wang Q."/>
            <person name="Zhang B."/>
            <person name="Ji P."/>
            <person name="Sakyi L.B."/>
            <person name="Cui X."/>
            <person name="Yuan T."/>
            <person name="Jiang B."/>
            <person name="Yang W."/>
            <person name="Lam T.T.-Y."/>
            <person name="Chang Q."/>
            <person name="Ding S."/>
            <person name="Wang X."/>
            <person name="Zhu J."/>
            <person name="Ruan X."/>
            <person name="Zhao L."/>
            <person name="Wei J."/>
            <person name="Que T."/>
            <person name="Du C."/>
            <person name="Cheng J."/>
            <person name="Dai P."/>
            <person name="Han X."/>
            <person name="Huang E."/>
            <person name="Gao Y."/>
            <person name="Liu J."/>
            <person name="Shao H."/>
            <person name="Ye R."/>
            <person name="Li L."/>
            <person name="Wei W."/>
            <person name="Wang X."/>
            <person name="Wang C."/>
            <person name="Huo Q."/>
            <person name="Li W."/>
            <person name="Guo W."/>
            <person name="Chen H."/>
            <person name="Chen S."/>
            <person name="Zhou L."/>
            <person name="Zhou L."/>
            <person name="Ni X."/>
            <person name="Tian J."/>
            <person name="Zhou Y."/>
            <person name="Sheng Y."/>
            <person name="Liu T."/>
            <person name="Pan Y."/>
            <person name="Xia L."/>
            <person name="Li J."/>
            <person name="Zhao F."/>
            <person name="Cao W."/>
        </authorList>
    </citation>
    <scope>NUCLEOTIDE SEQUENCE</scope>
    <source>
        <strain evidence="4">Rmic-2018</strain>
        <tissue evidence="4">Larvae</tissue>
    </source>
</reference>
<gene>
    <name evidence="4" type="ORF">HPB51_025963</name>
</gene>
<evidence type="ECO:0000256" key="1">
    <source>
        <dbReference type="ARBA" id="ARBA00007584"/>
    </source>
</evidence>
<keyword evidence="5" id="KW-1185">Reference proteome</keyword>
<name>A0A9J6EDQ5_RHIMP</name>
<proteinExistence type="inferred from homology"/>
<keyword evidence="2" id="KW-0175">Coiled coil</keyword>
<accession>A0A9J6EDQ5</accession>